<dbReference type="SUPFAM" id="SSF55961">
    <property type="entry name" value="Bet v1-like"/>
    <property type="match status" value="1"/>
</dbReference>
<dbReference type="AlphaFoldDB" id="A0A2P2CDI4"/>
<evidence type="ECO:0000313" key="1">
    <source>
        <dbReference type="EMBL" id="CUR60074.1"/>
    </source>
</evidence>
<dbReference type="Gene3D" id="3.30.530.20">
    <property type="match status" value="1"/>
</dbReference>
<dbReference type="EMBL" id="CZKB01000012">
    <property type="protein sequence ID" value="CUR60074.1"/>
    <property type="molecule type" value="Genomic_DNA"/>
</dbReference>
<reference evidence="1" key="1">
    <citation type="submission" date="2015-08" db="EMBL/GenBank/DDBJ databases">
        <authorList>
            <person name="Babu N.S."/>
            <person name="Beckwith C.J."/>
            <person name="Beseler K.G."/>
            <person name="Brison A."/>
            <person name="Carone J.V."/>
            <person name="Caskin T.P."/>
            <person name="Diamond M."/>
            <person name="Durham M.E."/>
            <person name="Foxe J.M."/>
            <person name="Go M."/>
            <person name="Henderson B.A."/>
            <person name="Jones I.B."/>
            <person name="McGettigan J.A."/>
            <person name="Micheletti S.J."/>
            <person name="Nasrallah M.E."/>
            <person name="Ortiz D."/>
            <person name="Piller C.R."/>
            <person name="Privatt S.R."/>
            <person name="Schneider S.L."/>
            <person name="Sharp S."/>
            <person name="Smith T.C."/>
            <person name="Stanton J.D."/>
            <person name="Ullery H.E."/>
            <person name="Wilson R.J."/>
            <person name="Serrano M.G."/>
            <person name="Buck G."/>
            <person name="Lee V."/>
            <person name="Wang Y."/>
            <person name="Carvalho R."/>
            <person name="Voegtly L."/>
            <person name="Shi R."/>
            <person name="Duckworth R."/>
            <person name="Johnson A."/>
            <person name="Loviza R."/>
            <person name="Walstead R."/>
            <person name="Shah Z."/>
            <person name="Kiflezghi M."/>
            <person name="Wade K."/>
            <person name="Ball S.L."/>
            <person name="Bradley K.W."/>
            <person name="Asai D.J."/>
            <person name="Bowman C.A."/>
            <person name="Russell D.A."/>
            <person name="Pope W.H."/>
            <person name="Jacobs-Sera D."/>
            <person name="Hendrix R.W."/>
            <person name="Hatfull G.F."/>
        </authorList>
    </citation>
    <scope>NUCLEOTIDE SEQUENCE</scope>
</reference>
<protein>
    <recommendedName>
        <fullName evidence="2">Activator of Hsp90 ATPase 1 family protein</fullName>
    </recommendedName>
</protein>
<dbReference type="InterPro" id="IPR023393">
    <property type="entry name" value="START-like_dom_sf"/>
</dbReference>
<accession>A0A2P2CDI4</accession>
<organism evidence="1">
    <name type="scientific">metagenome</name>
    <dbReference type="NCBI Taxonomy" id="256318"/>
    <lineage>
        <taxon>unclassified sequences</taxon>
        <taxon>metagenomes</taxon>
    </lineage>
</organism>
<evidence type="ECO:0008006" key="2">
    <source>
        <dbReference type="Google" id="ProtNLM"/>
    </source>
</evidence>
<name>A0A2P2CDI4_9ZZZZ</name>
<gene>
    <name evidence="1" type="ORF">NOCA120065</name>
</gene>
<proteinExistence type="predicted"/>
<sequence>MSPAPDSDAGLAPIVAEVTVPVTPTEAFVGFTAQMGEWWDPMLTPDPATFSNIAIDPNGPVAMVHGDEEYVWGRVMEWDPIGRYTQEFWLGHPEDEASVLDVRFTEADAGGSHVRLVHSGWIPGTEEVRATYSTHWDDLLARYAAHVA</sequence>